<reference evidence="2 3" key="1">
    <citation type="journal article" date="2014" name="Genome Announc.">
        <title>Draft genome sequence of Sclerotinia borealis, a psychrophilic plant pathogenic fungus.</title>
        <authorList>
            <person name="Mardanov A.V."/>
            <person name="Beletsky A.V."/>
            <person name="Kadnikov V.V."/>
            <person name="Ignatov A.N."/>
            <person name="Ravin N.V."/>
        </authorList>
    </citation>
    <scope>NUCLEOTIDE SEQUENCE [LARGE SCALE GENOMIC DNA]</scope>
    <source>
        <strain evidence="3">F-4157</strain>
    </source>
</reference>
<dbReference type="AlphaFoldDB" id="W9CSP5"/>
<dbReference type="Proteomes" id="UP000019487">
    <property type="component" value="Unassembled WGS sequence"/>
</dbReference>
<proteinExistence type="predicted"/>
<organism evidence="2 3">
    <name type="scientific">Sclerotinia borealis (strain F-4128)</name>
    <dbReference type="NCBI Taxonomy" id="1432307"/>
    <lineage>
        <taxon>Eukaryota</taxon>
        <taxon>Fungi</taxon>
        <taxon>Dikarya</taxon>
        <taxon>Ascomycota</taxon>
        <taxon>Pezizomycotina</taxon>
        <taxon>Leotiomycetes</taxon>
        <taxon>Helotiales</taxon>
        <taxon>Sclerotiniaceae</taxon>
        <taxon>Sclerotinia</taxon>
    </lineage>
</organism>
<evidence type="ECO:0000313" key="2">
    <source>
        <dbReference type="EMBL" id="ESZ99153.1"/>
    </source>
</evidence>
<dbReference type="Gene3D" id="1.10.287.1490">
    <property type="match status" value="1"/>
</dbReference>
<gene>
    <name evidence="2" type="ORF">SBOR_0474</name>
</gene>
<accession>W9CSP5</accession>
<keyword evidence="3" id="KW-1185">Reference proteome</keyword>
<keyword evidence="1" id="KW-0175">Coiled coil</keyword>
<sequence length="271" mass="31637">MPPNSTRSTAIEDLLDYIREDFPNFDATLEILQVILESDPSTSAVAKSYRRWLYISVMQQVLTLGEKEKEEWVVDLFSGNRNIVESFADTMCEDGFWTEEEDEEGIPFYAMDRQREANLYTWLARPDIQSFYQVEVLKFCPLIMKDSIEGSDHIPEKGPKSAYKVVVPDWQKEIIATKRQLAQSQSLVEDLKEQLAQSQSLVEDLQEQLVQSQSLVEDSHEQVHRANEIIATQAKAIDSKNEQLKVARTTKARWEKAWMKRYKKFFKRTWK</sequence>
<evidence type="ECO:0000256" key="1">
    <source>
        <dbReference type="SAM" id="Coils"/>
    </source>
</evidence>
<dbReference type="EMBL" id="AYSA01000023">
    <property type="protein sequence ID" value="ESZ99153.1"/>
    <property type="molecule type" value="Genomic_DNA"/>
</dbReference>
<dbReference type="OrthoDB" id="3486090at2759"/>
<comment type="caution">
    <text evidence="2">The sequence shown here is derived from an EMBL/GenBank/DDBJ whole genome shotgun (WGS) entry which is preliminary data.</text>
</comment>
<feature type="coiled-coil region" evidence="1">
    <location>
        <begin position="174"/>
        <end position="222"/>
    </location>
</feature>
<evidence type="ECO:0000313" key="3">
    <source>
        <dbReference type="Proteomes" id="UP000019487"/>
    </source>
</evidence>
<name>W9CSP5_SCLBF</name>
<protein>
    <submittedName>
        <fullName evidence="2">Uncharacterized protein</fullName>
    </submittedName>
</protein>
<dbReference type="HOGENOM" id="CLU_1137849_0_0_1"/>